<evidence type="ECO:0000256" key="2">
    <source>
        <dbReference type="ARBA" id="ARBA00022553"/>
    </source>
</evidence>
<dbReference type="PANTHER" id="PTHR24104:SF25">
    <property type="entry name" value="PROTEIN LIN-41"/>
    <property type="match status" value="1"/>
</dbReference>
<feature type="non-terminal residue" evidence="14">
    <location>
        <position position="795"/>
    </location>
</feature>
<dbReference type="SMART" id="SM00184">
    <property type="entry name" value="RING"/>
    <property type="match status" value="1"/>
</dbReference>
<dbReference type="InterPro" id="IPR013783">
    <property type="entry name" value="Ig-like_fold"/>
</dbReference>
<feature type="repeat" description="NHL" evidence="10">
    <location>
        <begin position="674"/>
        <end position="717"/>
    </location>
</feature>
<keyword evidence="6" id="KW-0833">Ubl conjugation pathway</keyword>
<evidence type="ECO:0000313" key="14">
    <source>
        <dbReference type="EMBL" id="CAH3157915.1"/>
    </source>
</evidence>
<dbReference type="InterPro" id="IPR011042">
    <property type="entry name" value="6-blade_b-propeller_TolB-like"/>
</dbReference>
<feature type="repeat" description="NHL" evidence="10">
    <location>
        <begin position="721"/>
        <end position="764"/>
    </location>
</feature>
<evidence type="ECO:0000313" key="15">
    <source>
        <dbReference type="Proteomes" id="UP001159427"/>
    </source>
</evidence>
<dbReference type="SMART" id="SM00502">
    <property type="entry name" value="BBC"/>
    <property type="match status" value="1"/>
</dbReference>
<comment type="caution">
    <text evidence="14">The sequence shown here is derived from an EMBL/GenBank/DDBJ whole genome shotgun (WGS) entry which is preliminary data.</text>
</comment>
<evidence type="ECO:0000256" key="10">
    <source>
        <dbReference type="PROSITE-ProRule" id="PRU00504"/>
    </source>
</evidence>
<dbReference type="InterPro" id="IPR050952">
    <property type="entry name" value="TRIM-NHL_E3_ligases"/>
</dbReference>
<name>A0ABN8Q5X4_9CNID</name>
<dbReference type="SUPFAM" id="SSF81296">
    <property type="entry name" value="E set domains"/>
    <property type="match status" value="1"/>
</dbReference>
<organism evidence="14 15">
    <name type="scientific">Porites evermanni</name>
    <dbReference type="NCBI Taxonomy" id="104178"/>
    <lineage>
        <taxon>Eukaryota</taxon>
        <taxon>Metazoa</taxon>
        <taxon>Cnidaria</taxon>
        <taxon>Anthozoa</taxon>
        <taxon>Hexacorallia</taxon>
        <taxon>Scleractinia</taxon>
        <taxon>Fungiina</taxon>
        <taxon>Poritidae</taxon>
        <taxon>Porites</taxon>
    </lineage>
</organism>
<dbReference type="PROSITE" id="PS50089">
    <property type="entry name" value="ZF_RING_2"/>
    <property type="match status" value="1"/>
</dbReference>
<sequence length="795" mass="88404">MTEKSRSLRRNDVVQNILNKLDATVICTQCRDVFKDPKLSVCLHSFCGNCLEQLWNHQSSKLIFKCPVCQTEATVPEEDLKPSTKMPDSPSNFHLSRILDLYKAKTLKEADGVCDNCKDTTKLEAFCFDCDEYLCPPCTSAHAQMNVKKKHREVKLNEFESSHYEALYRRPIYCQHERKDLESIEFYCPECDVYMCGLCNIIDEEYHATQDIQDVADRSKVAMEEKATIVRGKAREIQTGIENTENRIAEIDRCIDLLKNEVDGKVAYLVGILTKHGDEMSKMLEEIRNEKKGKILTQKSRLESLSAQTNSSLEFVDSLIGREFAPEIMVLRDRVISRLESLGDMIIDTRPVENSAVEYIPNPSLVNTLETMSLGQIVVSSTDPLSCFADGEGLRKAFVGEDTSFAVTTRDMNGDVCYSSADHVTVEAKSNNNCGEVITVDVKSSEDGHYDVTYVAKAVGTYGLEVKVGGQHIQESPFELVIKPPVMLPFKSFESMTGANGLFTQPNGIAISSIGDIAVSDTQKHCVHLLNSSGMSKMDFGGEELNYPVGVAFDITEKNVIVADRDNHRILVYNAKTGKLVRKIGRRGSGEGQFDGPSGICVDGEGRIIVADWNNHRIQVFSPEGIFLFKFGDTIKSKLKKPRAVTFCNVRKRFVVSDTGNNVLKVFGPKGNFLQTIGAPGAKKGEMYSPRGVIVDKLDRIVVCDFDNHRVQFFRFDGTCLNSFGAKGKSLGQFNHPMGVALLKDNQIVISDWGNDRIQVFSMGNQTRGSGFGELVGTPPPRIPRSTPTTPGRKD</sequence>
<reference evidence="14 15" key="1">
    <citation type="submission" date="2022-05" db="EMBL/GenBank/DDBJ databases">
        <authorList>
            <consortium name="Genoscope - CEA"/>
            <person name="William W."/>
        </authorList>
    </citation>
    <scope>NUCLEOTIDE SEQUENCE [LARGE SCALE GENOMIC DNA]</scope>
</reference>
<feature type="domain" description="B box-type" evidence="13">
    <location>
        <begin position="109"/>
        <end position="156"/>
    </location>
</feature>
<feature type="domain" description="B box-type" evidence="13">
    <location>
        <begin position="169"/>
        <end position="215"/>
    </location>
</feature>
<dbReference type="Gene3D" id="2.120.10.30">
    <property type="entry name" value="TolB, C-terminal domain"/>
    <property type="match status" value="3"/>
</dbReference>
<evidence type="ECO:0000256" key="3">
    <source>
        <dbReference type="ARBA" id="ARBA00022723"/>
    </source>
</evidence>
<dbReference type="InterPro" id="IPR017907">
    <property type="entry name" value="Znf_RING_CS"/>
</dbReference>
<dbReference type="InterPro" id="IPR001258">
    <property type="entry name" value="NHL_repeat"/>
</dbReference>
<feature type="compositionally biased region" description="Low complexity" evidence="11">
    <location>
        <begin position="784"/>
        <end position="795"/>
    </location>
</feature>
<evidence type="ECO:0000256" key="4">
    <source>
        <dbReference type="ARBA" id="ARBA00022737"/>
    </source>
</evidence>
<keyword evidence="3" id="KW-0479">Metal-binding</keyword>
<dbReference type="Pfam" id="PF01436">
    <property type="entry name" value="NHL"/>
    <property type="match status" value="4"/>
</dbReference>
<evidence type="ECO:0000256" key="9">
    <source>
        <dbReference type="PROSITE-ProRule" id="PRU00087"/>
    </source>
</evidence>
<keyword evidence="7" id="KW-0862">Zinc</keyword>
<dbReference type="InterPro" id="IPR027370">
    <property type="entry name" value="Znf-RING_euk"/>
</dbReference>
<evidence type="ECO:0000256" key="7">
    <source>
        <dbReference type="ARBA" id="ARBA00022833"/>
    </source>
</evidence>
<evidence type="ECO:0000259" key="12">
    <source>
        <dbReference type="PROSITE" id="PS50089"/>
    </source>
</evidence>
<dbReference type="PROSITE" id="PS51125">
    <property type="entry name" value="NHL"/>
    <property type="match status" value="5"/>
</dbReference>
<evidence type="ECO:0000256" key="6">
    <source>
        <dbReference type="ARBA" id="ARBA00022786"/>
    </source>
</evidence>
<keyword evidence="15" id="KW-1185">Reference proteome</keyword>
<dbReference type="InterPro" id="IPR000315">
    <property type="entry name" value="Znf_B-box"/>
</dbReference>
<keyword evidence="2" id="KW-0597">Phosphoprotein</keyword>
<feature type="repeat" description="Filamin" evidence="9">
    <location>
        <begin position="379"/>
        <end position="482"/>
    </location>
</feature>
<dbReference type="InterPro" id="IPR001298">
    <property type="entry name" value="Filamin/ABP280_rpt"/>
</dbReference>
<evidence type="ECO:0000259" key="13">
    <source>
        <dbReference type="PROSITE" id="PS50119"/>
    </source>
</evidence>
<dbReference type="PROSITE" id="PS50119">
    <property type="entry name" value="ZF_BBOX"/>
    <property type="match status" value="2"/>
</dbReference>
<evidence type="ECO:0000256" key="1">
    <source>
        <dbReference type="ARBA" id="ARBA00008518"/>
    </source>
</evidence>
<comment type="similarity">
    <text evidence="1">Belongs to the TRIM/RBCC family.</text>
</comment>
<feature type="domain" description="RING-type" evidence="12">
    <location>
        <begin position="27"/>
        <end position="70"/>
    </location>
</feature>
<dbReference type="InterPro" id="IPR001841">
    <property type="entry name" value="Znf_RING"/>
</dbReference>
<dbReference type="PROSITE" id="PS00518">
    <property type="entry name" value="ZF_RING_1"/>
    <property type="match status" value="1"/>
</dbReference>
<dbReference type="SMART" id="SM00557">
    <property type="entry name" value="IG_FLMN"/>
    <property type="match status" value="1"/>
</dbReference>
<dbReference type="EMBL" id="CALNXI010001158">
    <property type="protein sequence ID" value="CAH3157915.1"/>
    <property type="molecule type" value="Genomic_DNA"/>
</dbReference>
<evidence type="ECO:0000256" key="8">
    <source>
        <dbReference type="PROSITE-ProRule" id="PRU00024"/>
    </source>
</evidence>
<dbReference type="Pfam" id="PF00630">
    <property type="entry name" value="Filamin"/>
    <property type="match status" value="1"/>
</dbReference>
<dbReference type="Gene3D" id="3.30.40.10">
    <property type="entry name" value="Zinc/RING finger domain, C3HC4 (zinc finger)"/>
    <property type="match status" value="1"/>
</dbReference>
<dbReference type="SUPFAM" id="SSF101898">
    <property type="entry name" value="NHL repeat"/>
    <property type="match status" value="1"/>
</dbReference>
<dbReference type="CDD" id="cd05819">
    <property type="entry name" value="NHL"/>
    <property type="match status" value="1"/>
</dbReference>
<dbReference type="InterPro" id="IPR017868">
    <property type="entry name" value="Filamin/ABP280_repeat-like"/>
</dbReference>
<accession>A0ABN8Q5X4</accession>
<feature type="repeat" description="NHL" evidence="10">
    <location>
        <begin position="498"/>
        <end position="533"/>
    </location>
</feature>
<dbReference type="InterPro" id="IPR013083">
    <property type="entry name" value="Znf_RING/FYVE/PHD"/>
</dbReference>
<dbReference type="PROSITE" id="PS50194">
    <property type="entry name" value="FILAMIN_REPEAT"/>
    <property type="match status" value="1"/>
</dbReference>
<dbReference type="Gene3D" id="2.60.40.10">
    <property type="entry name" value="Immunoglobulins"/>
    <property type="match status" value="1"/>
</dbReference>
<dbReference type="Gene3D" id="3.30.160.60">
    <property type="entry name" value="Classic Zinc Finger"/>
    <property type="match status" value="1"/>
</dbReference>
<dbReference type="PANTHER" id="PTHR24104">
    <property type="entry name" value="E3 UBIQUITIN-PROTEIN LIGASE NHLRC1-RELATED"/>
    <property type="match status" value="1"/>
</dbReference>
<evidence type="ECO:0000256" key="11">
    <source>
        <dbReference type="SAM" id="MobiDB-lite"/>
    </source>
</evidence>
<dbReference type="Pfam" id="PF13445">
    <property type="entry name" value="zf-RING_UBOX"/>
    <property type="match status" value="1"/>
</dbReference>
<dbReference type="SUPFAM" id="SSF57850">
    <property type="entry name" value="RING/U-box"/>
    <property type="match status" value="1"/>
</dbReference>
<dbReference type="Proteomes" id="UP001159427">
    <property type="component" value="Unassembled WGS sequence"/>
</dbReference>
<feature type="region of interest" description="Disordered" evidence="11">
    <location>
        <begin position="770"/>
        <end position="795"/>
    </location>
</feature>
<dbReference type="SUPFAM" id="SSF57845">
    <property type="entry name" value="B-box zinc-binding domain"/>
    <property type="match status" value="1"/>
</dbReference>
<dbReference type="SMART" id="SM00336">
    <property type="entry name" value="BBOX"/>
    <property type="match status" value="1"/>
</dbReference>
<dbReference type="InterPro" id="IPR003649">
    <property type="entry name" value="Bbox_C"/>
</dbReference>
<keyword evidence="5 8" id="KW-0863">Zinc-finger</keyword>
<dbReference type="InterPro" id="IPR014756">
    <property type="entry name" value="Ig_E-set"/>
</dbReference>
<feature type="repeat" description="NHL" evidence="10">
    <location>
        <begin position="581"/>
        <end position="624"/>
    </location>
</feature>
<feature type="repeat" description="NHL" evidence="10">
    <location>
        <begin position="540"/>
        <end position="576"/>
    </location>
</feature>
<gene>
    <name evidence="14" type="ORF">PEVE_00002672</name>
</gene>
<protein>
    <recommendedName>
        <fullName evidence="16">E3 ubiquitin-protein ligase TRIM71</fullName>
    </recommendedName>
</protein>
<keyword evidence="4" id="KW-0677">Repeat</keyword>
<dbReference type="Pfam" id="PF00643">
    <property type="entry name" value="zf-B_box"/>
    <property type="match status" value="1"/>
</dbReference>
<evidence type="ECO:0000256" key="5">
    <source>
        <dbReference type="ARBA" id="ARBA00022771"/>
    </source>
</evidence>
<evidence type="ECO:0008006" key="16">
    <source>
        <dbReference type="Google" id="ProtNLM"/>
    </source>
</evidence>
<proteinExistence type="inferred from homology"/>